<dbReference type="HAMAP" id="MF_00152">
    <property type="entry name" value="Nfo"/>
    <property type="match status" value="1"/>
</dbReference>
<evidence type="ECO:0000256" key="3">
    <source>
        <dbReference type="ARBA" id="ARBA00022723"/>
    </source>
</evidence>
<dbReference type="NCBIfam" id="TIGR00587">
    <property type="entry name" value="nfo"/>
    <property type="match status" value="1"/>
</dbReference>
<reference evidence="11" key="1">
    <citation type="submission" date="2020-10" db="EMBL/GenBank/DDBJ databases">
        <authorList>
            <person name="Gilroy R."/>
        </authorList>
    </citation>
    <scope>NUCLEOTIDE SEQUENCE</scope>
    <source>
        <strain evidence="11">14700</strain>
    </source>
</reference>
<dbReference type="GO" id="GO:0008081">
    <property type="term" value="F:phosphoric diester hydrolase activity"/>
    <property type="evidence" value="ECO:0007669"/>
    <property type="project" value="TreeGrafter"/>
</dbReference>
<feature type="binding site" evidence="9">
    <location>
        <position position="109"/>
    </location>
    <ligand>
        <name>Zn(2+)</name>
        <dbReference type="ChEBI" id="CHEBI:29105"/>
        <label>1</label>
    </ligand>
</feature>
<dbReference type="SMART" id="SM00518">
    <property type="entry name" value="AP2Ec"/>
    <property type="match status" value="1"/>
</dbReference>
<feature type="binding site" evidence="9">
    <location>
        <position position="144"/>
    </location>
    <ligand>
        <name>Zn(2+)</name>
        <dbReference type="ChEBI" id="CHEBI:29105"/>
        <label>2</label>
    </ligand>
</feature>
<feature type="binding site" evidence="9">
    <location>
        <position position="226"/>
    </location>
    <ligand>
        <name>Zn(2+)</name>
        <dbReference type="ChEBI" id="CHEBI:29105"/>
        <label>3</label>
    </ligand>
</feature>
<keyword evidence="7 9" id="KW-0862">Zinc</keyword>
<protein>
    <recommendedName>
        <fullName evidence="9">Probable endonuclease 4</fullName>
        <ecNumber evidence="9">3.1.21.2</ecNumber>
    </recommendedName>
    <alternativeName>
        <fullName evidence="9">Endodeoxyribonuclease IV</fullName>
    </alternativeName>
    <alternativeName>
        <fullName evidence="9">Endonuclease IV</fullName>
    </alternativeName>
</protein>
<organism evidence="11 12">
    <name type="scientific">Candidatus Ornithospirochaeta stercoravium</name>
    <dbReference type="NCBI Taxonomy" id="2840897"/>
    <lineage>
        <taxon>Bacteria</taxon>
        <taxon>Pseudomonadati</taxon>
        <taxon>Spirochaetota</taxon>
        <taxon>Spirochaetia</taxon>
        <taxon>Spirochaetales</taxon>
        <taxon>Spirochaetaceae</taxon>
        <taxon>Spirochaetaceae incertae sedis</taxon>
        <taxon>Candidatus Ornithospirochaeta</taxon>
    </lineage>
</organism>
<dbReference type="EC" id="3.1.21.2" evidence="9"/>
<dbReference type="Proteomes" id="UP000810292">
    <property type="component" value="Unassembled WGS sequence"/>
</dbReference>
<dbReference type="InterPro" id="IPR018246">
    <property type="entry name" value="AP_endonuc_F2_Zn_BS"/>
</dbReference>
<dbReference type="InterPro" id="IPR001719">
    <property type="entry name" value="AP_endonuc_2"/>
</dbReference>
<comment type="cofactor">
    <cofactor evidence="9">
        <name>Zn(2+)</name>
        <dbReference type="ChEBI" id="CHEBI:29105"/>
    </cofactor>
    <text evidence="9">Binds 3 Zn(2+) ions.</text>
</comment>
<keyword evidence="8 9" id="KW-0234">DNA repair</keyword>
<evidence type="ECO:0000256" key="9">
    <source>
        <dbReference type="HAMAP-Rule" id="MF_00152"/>
    </source>
</evidence>
<evidence type="ECO:0000259" key="10">
    <source>
        <dbReference type="Pfam" id="PF01261"/>
    </source>
</evidence>
<dbReference type="PANTHER" id="PTHR21445">
    <property type="entry name" value="ENDONUCLEASE IV ENDODEOXYRIBONUCLEASE IV"/>
    <property type="match status" value="1"/>
</dbReference>
<dbReference type="SUPFAM" id="SSF51658">
    <property type="entry name" value="Xylose isomerase-like"/>
    <property type="match status" value="1"/>
</dbReference>
<evidence type="ECO:0000256" key="6">
    <source>
        <dbReference type="ARBA" id="ARBA00022801"/>
    </source>
</evidence>
<keyword evidence="5 9" id="KW-0227">DNA damage</keyword>
<comment type="similarity">
    <text evidence="1 9">Belongs to the AP endonuclease 2 family.</text>
</comment>
<feature type="binding site" evidence="9">
    <location>
        <position position="181"/>
    </location>
    <ligand>
        <name>Zn(2+)</name>
        <dbReference type="ChEBI" id="CHEBI:29105"/>
        <label>3</label>
    </ligand>
</feature>
<dbReference type="Pfam" id="PF01261">
    <property type="entry name" value="AP_endonuc_2"/>
    <property type="match status" value="1"/>
</dbReference>
<feature type="domain" description="Xylose isomerase-like TIM barrel" evidence="10">
    <location>
        <begin position="20"/>
        <end position="272"/>
    </location>
</feature>
<evidence type="ECO:0000256" key="5">
    <source>
        <dbReference type="ARBA" id="ARBA00022763"/>
    </source>
</evidence>
<dbReference type="GO" id="GO:0008270">
    <property type="term" value="F:zinc ion binding"/>
    <property type="evidence" value="ECO:0007669"/>
    <property type="project" value="UniProtKB-UniRule"/>
</dbReference>
<keyword evidence="3 9" id="KW-0479">Metal-binding</keyword>
<feature type="binding site" evidence="9">
    <location>
        <position position="144"/>
    </location>
    <ligand>
        <name>Zn(2+)</name>
        <dbReference type="ChEBI" id="CHEBI:29105"/>
        <label>1</label>
    </ligand>
</feature>
<evidence type="ECO:0000313" key="11">
    <source>
        <dbReference type="EMBL" id="MBO8468814.1"/>
    </source>
</evidence>
<evidence type="ECO:0000256" key="7">
    <source>
        <dbReference type="ARBA" id="ARBA00022833"/>
    </source>
</evidence>
<reference evidence="11" key="2">
    <citation type="journal article" date="2021" name="PeerJ">
        <title>Extensive microbial diversity within the chicken gut microbiome revealed by metagenomics and culture.</title>
        <authorList>
            <person name="Gilroy R."/>
            <person name="Ravi A."/>
            <person name="Getino M."/>
            <person name="Pursley I."/>
            <person name="Horton D.L."/>
            <person name="Alikhan N.F."/>
            <person name="Baker D."/>
            <person name="Gharbi K."/>
            <person name="Hall N."/>
            <person name="Watson M."/>
            <person name="Adriaenssens E.M."/>
            <person name="Foster-Nyarko E."/>
            <person name="Jarju S."/>
            <person name="Secka A."/>
            <person name="Antonio M."/>
            <person name="Oren A."/>
            <person name="Chaudhuri R.R."/>
            <person name="La Ragione R."/>
            <person name="Hildebrand F."/>
            <person name="Pallen M.J."/>
        </authorList>
    </citation>
    <scope>NUCLEOTIDE SEQUENCE</scope>
    <source>
        <strain evidence="11">14700</strain>
    </source>
</reference>
<evidence type="ECO:0000256" key="4">
    <source>
        <dbReference type="ARBA" id="ARBA00022759"/>
    </source>
</evidence>
<proteinExistence type="inferred from homology"/>
<accession>A0A9D9NCX6</accession>
<dbReference type="EMBL" id="JADIMF010000055">
    <property type="protein sequence ID" value="MBO8468814.1"/>
    <property type="molecule type" value="Genomic_DNA"/>
</dbReference>
<feature type="binding site" evidence="9">
    <location>
        <position position="178"/>
    </location>
    <ligand>
        <name>Zn(2+)</name>
        <dbReference type="ChEBI" id="CHEBI:29105"/>
        <label>2</label>
    </ligand>
</feature>
<dbReference type="PANTHER" id="PTHR21445:SF0">
    <property type="entry name" value="APURINIC-APYRIMIDINIC ENDONUCLEASE"/>
    <property type="match status" value="1"/>
</dbReference>
<evidence type="ECO:0000256" key="8">
    <source>
        <dbReference type="ARBA" id="ARBA00023204"/>
    </source>
</evidence>
<dbReference type="AlphaFoldDB" id="A0A9D9NCX6"/>
<gene>
    <name evidence="9" type="primary">nfo</name>
    <name evidence="11" type="ORF">IAA72_03405</name>
</gene>
<comment type="function">
    <text evidence="9">Endonuclease IV plays a role in DNA repair. It cleaves phosphodiester bonds at apurinic or apyrimidinic (AP) sites, generating a 3'-hydroxyl group and a 5'-terminal sugar phosphate.</text>
</comment>
<dbReference type="PROSITE" id="PS00729">
    <property type="entry name" value="AP_NUCLEASE_F2_1"/>
    <property type="match status" value="1"/>
</dbReference>
<keyword evidence="2 9" id="KW-0540">Nuclease</keyword>
<dbReference type="GO" id="GO:0003906">
    <property type="term" value="F:DNA-(apurinic or apyrimidinic site) endonuclease activity"/>
    <property type="evidence" value="ECO:0007669"/>
    <property type="project" value="TreeGrafter"/>
</dbReference>
<comment type="caution">
    <text evidence="11">The sequence shown here is derived from an EMBL/GenBank/DDBJ whole genome shotgun (WGS) entry which is preliminary data.</text>
</comment>
<keyword evidence="6 9" id="KW-0378">Hydrolase</keyword>
<dbReference type="FunFam" id="3.20.20.150:FF:000001">
    <property type="entry name" value="Probable endonuclease 4"/>
    <property type="match status" value="1"/>
</dbReference>
<dbReference type="Gene3D" id="3.20.20.150">
    <property type="entry name" value="Divalent-metal-dependent TIM barrel enzymes"/>
    <property type="match status" value="1"/>
</dbReference>
<dbReference type="PROSITE" id="PS51432">
    <property type="entry name" value="AP_NUCLEASE_F2_4"/>
    <property type="match status" value="1"/>
</dbReference>
<sequence length="275" mass="29912">MHYIGPHVSIKENISLAPGRAASLGATGFAIFTKNQRIWSAPKQKKEDAEAFRTAMKEGGFSSSSVLPHAGYLINPATPDEELEKKSLALFIDEAERTVNLGLSVINIHPGAYKEGDRNDGIKRAAKMIDTVLESVPGIRIAIENTAGAGTILGGTFEELDSLLSAIRNKDRAGFTLDTAHLFGAGYDVKGNIGAILDDFFSRFGKDKLFGMHLNDSKVPLSSHKDRHESIGKGLIGKEPFLEITSRSDTENIPLILETPDESLWSDEIKLLSYT</sequence>
<dbReference type="GO" id="GO:0006284">
    <property type="term" value="P:base-excision repair"/>
    <property type="evidence" value="ECO:0007669"/>
    <property type="project" value="TreeGrafter"/>
</dbReference>
<evidence type="ECO:0000256" key="2">
    <source>
        <dbReference type="ARBA" id="ARBA00022722"/>
    </source>
</evidence>
<dbReference type="CDD" id="cd00019">
    <property type="entry name" value="AP2Ec"/>
    <property type="match status" value="1"/>
</dbReference>
<keyword evidence="4 9" id="KW-0255">Endonuclease</keyword>
<feature type="binding site" evidence="9">
    <location>
        <position position="213"/>
    </location>
    <ligand>
        <name>Zn(2+)</name>
        <dbReference type="ChEBI" id="CHEBI:29105"/>
        <label>2</label>
    </ligand>
</feature>
<evidence type="ECO:0000256" key="1">
    <source>
        <dbReference type="ARBA" id="ARBA00005340"/>
    </source>
</evidence>
<comment type="catalytic activity">
    <reaction evidence="9">
        <text>Endonucleolytic cleavage to 5'-phosphooligonucleotide end-products.</text>
        <dbReference type="EC" id="3.1.21.2"/>
    </reaction>
</comment>
<feature type="binding site" evidence="9">
    <location>
        <position position="228"/>
    </location>
    <ligand>
        <name>Zn(2+)</name>
        <dbReference type="ChEBI" id="CHEBI:29105"/>
        <label>3</label>
    </ligand>
</feature>
<feature type="binding site" evidence="9">
    <location>
        <position position="69"/>
    </location>
    <ligand>
        <name>Zn(2+)</name>
        <dbReference type="ChEBI" id="CHEBI:29105"/>
        <label>1</label>
    </ligand>
</feature>
<dbReference type="InterPro" id="IPR036237">
    <property type="entry name" value="Xyl_isomerase-like_sf"/>
</dbReference>
<dbReference type="GO" id="GO:0003677">
    <property type="term" value="F:DNA binding"/>
    <property type="evidence" value="ECO:0007669"/>
    <property type="project" value="InterPro"/>
</dbReference>
<feature type="binding site" evidence="9">
    <location>
        <position position="258"/>
    </location>
    <ligand>
        <name>Zn(2+)</name>
        <dbReference type="ChEBI" id="CHEBI:29105"/>
        <label>2</label>
    </ligand>
</feature>
<dbReference type="GO" id="GO:0008833">
    <property type="term" value="F:deoxyribonuclease IV (phage-T4-induced) activity"/>
    <property type="evidence" value="ECO:0007669"/>
    <property type="project" value="UniProtKB-UniRule"/>
</dbReference>
<evidence type="ECO:0000313" key="12">
    <source>
        <dbReference type="Proteomes" id="UP000810292"/>
    </source>
</evidence>
<name>A0A9D9NCX6_9SPIO</name>
<dbReference type="InterPro" id="IPR013022">
    <property type="entry name" value="Xyl_isomerase-like_TIM-brl"/>
</dbReference>